<dbReference type="EMBL" id="JAGTPW010000089">
    <property type="protein sequence ID" value="MBR8646314.1"/>
    <property type="molecule type" value="Genomic_DNA"/>
</dbReference>
<reference evidence="7" key="1">
    <citation type="submission" date="2021-04" db="EMBL/GenBank/DDBJ databases">
        <title>Whole genome sequencing of Enterococci isolates from hospitalized patients.</title>
        <authorList>
            <person name="Ogoti B.M."/>
            <person name="Onyambu F.G."/>
        </authorList>
    </citation>
    <scope>NUCLEOTIDE SEQUENCE</scope>
    <source>
        <strain evidence="7">242</strain>
    </source>
</reference>
<dbReference type="InterPro" id="IPR002293">
    <property type="entry name" value="AA/rel_permease1"/>
</dbReference>
<evidence type="ECO:0000256" key="3">
    <source>
        <dbReference type="ARBA" id="ARBA00022692"/>
    </source>
</evidence>
<comment type="caution">
    <text evidence="7">The sequence shown here is derived from an EMBL/GenBank/DDBJ whole genome shotgun (WGS) entry which is preliminary data.</text>
</comment>
<evidence type="ECO:0000313" key="7">
    <source>
        <dbReference type="EMBL" id="MBR8646314.1"/>
    </source>
</evidence>
<comment type="subcellular location">
    <subcellularLocation>
        <location evidence="1">Membrane</location>
        <topology evidence="1">Multi-pass membrane protein</topology>
    </subcellularLocation>
</comment>
<proteinExistence type="predicted"/>
<feature type="transmembrane region" description="Helical" evidence="6">
    <location>
        <begin position="189"/>
        <end position="216"/>
    </location>
</feature>
<dbReference type="Gene3D" id="1.20.1740.10">
    <property type="entry name" value="Amino acid/polyamine transporter I"/>
    <property type="match status" value="1"/>
</dbReference>
<dbReference type="Pfam" id="PF13520">
    <property type="entry name" value="AA_permease_2"/>
    <property type="match status" value="1"/>
</dbReference>
<evidence type="ECO:0000256" key="2">
    <source>
        <dbReference type="ARBA" id="ARBA00022448"/>
    </source>
</evidence>
<dbReference type="AlphaFoldDB" id="A0A941FLI1"/>
<evidence type="ECO:0000256" key="6">
    <source>
        <dbReference type="SAM" id="Phobius"/>
    </source>
</evidence>
<keyword evidence="5 6" id="KW-0472">Membrane</keyword>
<keyword evidence="3 6" id="KW-0812">Transmembrane</keyword>
<evidence type="ECO:0000256" key="5">
    <source>
        <dbReference type="ARBA" id="ARBA00023136"/>
    </source>
</evidence>
<feature type="transmembrane region" description="Helical" evidence="6">
    <location>
        <begin position="42"/>
        <end position="61"/>
    </location>
</feature>
<dbReference type="Proteomes" id="UP000680045">
    <property type="component" value="Unassembled WGS sequence"/>
</dbReference>
<dbReference type="GO" id="GO:0016020">
    <property type="term" value="C:membrane"/>
    <property type="evidence" value="ECO:0007669"/>
    <property type="project" value="UniProtKB-SubCell"/>
</dbReference>
<accession>A0A941FLI1</accession>
<feature type="transmembrane region" description="Helical" evidence="6">
    <location>
        <begin position="101"/>
        <end position="124"/>
    </location>
</feature>
<gene>
    <name evidence="7" type="ORF">KEH51_28790</name>
</gene>
<evidence type="ECO:0000313" key="8">
    <source>
        <dbReference type="Proteomes" id="UP000680045"/>
    </source>
</evidence>
<protein>
    <submittedName>
        <fullName evidence="7">Amino acid permease</fullName>
    </submittedName>
</protein>
<feature type="transmembrane region" description="Helical" evidence="6">
    <location>
        <begin position="237"/>
        <end position="257"/>
    </location>
</feature>
<feature type="transmembrane region" description="Helical" evidence="6">
    <location>
        <begin position="73"/>
        <end position="95"/>
    </location>
</feature>
<dbReference type="PANTHER" id="PTHR45649">
    <property type="entry name" value="AMINO-ACID PERMEASE BAT1"/>
    <property type="match status" value="1"/>
</dbReference>
<name>A0A941FLI1_9BACI</name>
<evidence type="ECO:0000256" key="4">
    <source>
        <dbReference type="ARBA" id="ARBA00022989"/>
    </source>
</evidence>
<organism evidence="7 8">
    <name type="scientific">Peribacillus frigoritolerans</name>
    <dbReference type="NCBI Taxonomy" id="450367"/>
    <lineage>
        <taxon>Bacteria</taxon>
        <taxon>Bacillati</taxon>
        <taxon>Bacillota</taxon>
        <taxon>Bacilli</taxon>
        <taxon>Bacillales</taxon>
        <taxon>Bacillaceae</taxon>
        <taxon>Peribacillus</taxon>
    </lineage>
</organism>
<feature type="transmembrane region" description="Helical" evidence="6">
    <location>
        <begin position="145"/>
        <end position="164"/>
    </location>
</feature>
<evidence type="ECO:0000256" key="1">
    <source>
        <dbReference type="ARBA" id="ARBA00004141"/>
    </source>
</evidence>
<keyword evidence="2" id="KW-0813">Transport</keyword>
<dbReference type="GO" id="GO:0022857">
    <property type="term" value="F:transmembrane transporter activity"/>
    <property type="evidence" value="ECO:0007669"/>
    <property type="project" value="InterPro"/>
</dbReference>
<keyword evidence="4 6" id="KW-1133">Transmembrane helix</keyword>
<dbReference type="PANTHER" id="PTHR45649:SF26">
    <property type="entry name" value="OS04G0435100 PROTEIN"/>
    <property type="match status" value="1"/>
</dbReference>
<sequence>MVGLGQLLVALVFSEIVAQYPVAGGVYPWARRLWGRKWAWMTGWVYLMALLVTIASVAYGAGPYLAQVLGFEVSVDSAILCAVVLLALSTIINFLGTKVLAAAAVIGFAAELIGALVVGFWLLITQRVHGLDVLFDSFGAQGSHSYMYAFAAAGLIGIFQYYGFEACGDVAEEVPNPGVLIPKAMRRTIYIGGAAATFVCLALVLSVADIPAVIAGKDVTPVDTLLNDAFGAVGAKIVLGIVLISFLSCVMSLQAAASRLAYSYGRDDMIVGSRLLKKFSAARHIPPYALLLAAIVQPSLCLDQKCLQMRSQR</sequence>